<name>A0A1Y1Z150_9PLEO</name>
<gene>
    <name evidence="1" type="ORF">BCR34DRAFT_573123</name>
</gene>
<dbReference type="AlphaFoldDB" id="A0A1Y1Z150"/>
<accession>A0A1Y1Z150</accession>
<keyword evidence="2" id="KW-1185">Reference proteome</keyword>
<organism evidence="1 2">
    <name type="scientific">Clohesyomyces aquaticus</name>
    <dbReference type="NCBI Taxonomy" id="1231657"/>
    <lineage>
        <taxon>Eukaryota</taxon>
        <taxon>Fungi</taxon>
        <taxon>Dikarya</taxon>
        <taxon>Ascomycota</taxon>
        <taxon>Pezizomycotina</taxon>
        <taxon>Dothideomycetes</taxon>
        <taxon>Pleosporomycetidae</taxon>
        <taxon>Pleosporales</taxon>
        <taxon>Lindgomycetaceae</taxon>
        <taxon>Clohesyomyces</taxon>
    </lineage>
</organism>
<proteinExistence type="predicted"/>
<dbReference type="EMBL" id="MCFA01000141">
    <property type="protein sequence ID" value="ORY03949.1"/>
    <property type="molecule type" value="Genomic_DNA"/>
</dbReference>
<evidence type="ECO:0000313" key="1">
    <source>
        <dbReference type="EMBL" id="ORY03949.1"/>
    </source>
</evidence>
<comment type="caution">
    <text evidence="1">The sequence shown here is derived from an EMBL/GenBank/DDBJ whole genome shotgun (WGS) entry which is preliminary data.</text>
</comment>
<evidence type="ECO:0000313" key="2">
    <source>
        <dbReference type="Proteomes" id="UP000193144"/>
    </source>
</evidence>
<sequence length="95" mass="10277">MSVCLAASCRRGAFALGSDLRYAVRAPRPSCYGDLIDDSGSLLKPQFVESPRPTSPFVGVWLDLLLQVIILAGLVLGRSTHWKQPLAHQSLPSNS</sequence>
<reference evidence="1 2" key="1">
    <citation type="submission" date="2016-07" db="EMBL/GenBank/DDBJ databases">
        <title>Pervasive Adenine N6-methylation of Active Genes in Fungi.</title>
        <authorList>
            <consortium name="DOE Joint Genome Institute"/>
            <person name="Mondo S.J."/>
            <person name="Dannebaum R.O."/>
            <person name="Kuo R.C."/>
            <person name="Labutti K."/>
            <person name="Haridas S."/>
            <person name="Kuo A."/>
            <person name="Salamov A."/>
            <person name="Ahrendt S.R."/>
            <person name="Lipzen A."/>
            <person name="Sullivan W."/>
            <person name="Andreopoulos W.B."/>
            <person name="Clum A."/>
            <person name="Lindquist E."/>
            <person name="Daum C."/>
            <person name="Ramamoorthy G.K."/>
            <person name="Gryganskyi A."/>
            <person name="Culley D."/>
            <person name="Magnuson J.K."/>
            <person name="James T.Y."/>
            <person name="O'Malley M.A."/>
            <person name="Stajich J.E."/>
            <person name="Spatafora J.W."/>
            <person name="Visel A."/>
            <person name="Grigoriev I.V."/>
        </authorList>
    </citation>
    <scope>NUCLEOTIDE SEQUENCE [LARGE SCALE GENOMIC DNA]</scope>
    <source>
        <strain evidence="1 2">CBS 115471</strain>
    </source>
</reference>
<dbReference type="Proteomes" id="UP000193144">
    <property type="component" value="Unassembled WGS sequence"/>
</dbReference>
<protein>
    <submittedName>
        <fullName evidence="1">Uncharacterized protein</fullName>
    </submittedName>
</protein>